<dbReference type="AlphaFoldDB" id="A0A8B8F1Y4"/>
<keyword evidence="2" id="KW-1185">Reference proteome</keyword>
<name>A0A8B8F1Y4_CRAVI</name>
<gene>
    <name evidence="3" type="primary">LOC111138244</name>
</gene>
<evidence type="ECO:0000313" key="3">
    <source>
        <dbReference type="RefSeq" id="XP_022345823.1"/>
    </source>
</evidence>
<evidence type="ECO:0000256" key="1">
    <source>
        <dbReference type="SAM" id="SignalP"/>
    </source>
</evidence>
<dbReference type="PROSITE" id="PS51257">
    <property type="entry name" value="PROKAR_LIPOPROTEIN"/>
    <property type="match status" value="1"/>
</dbReference>
<evidence type="ECO:0000313" key="2">
    <source>
        <dbReference type="Proteomes" id="UP000694844"/>
    </source>
</evidence>
<dbReference type="KEGG" id="cvn:111138244"/>
<dbReference type="RefSeq" id="XP_022345823.1">
    <property type="nucleotide sequence ID" value="XM_022490115.1"/>
</dbReference>
<dbReference type="GeneID" id="111138244"/>
<feature type="signal peptide" evidence="1">
    <location>
        <begin position="1"/>
        <end position="16"/>
    </location>
</feature>
<keyword evidence="1" id="KW-0732">Signal</keyword>
<feature type="chain" id="PRO_5034631907" evidence="1">
    <location>
        <begin position="17"/>
        <end position="110"/>
    </location>
</feature>
<accession>A0A8B8F1Y4</accession>
<protein>
    <submittedName>
        <fullName evidence="3">Uncharacterized protein LOC111138244</fullName>
    </submittedName>
</protein>
<organism evidence="2 3">
    <name type="scientific">Crassostrea virginica</name>
    <name type="common">Eastern oyster</name>
    <dbReference type="NCBI Taxonomy" id="6565"/>
    <lineage>
        <taxon>Eukaryota</taxon>
        <taxon>Metazoa</taxon>
        <taxon>Spiralia</taxon>
        <taxon>Lophotrochozoa</taxon>
        <taxon>Mollusca</taxon>
        <taxon>Bivalvia</taxon>
        <taxon>Autobranchia</taxon>
        <taxon>Pteriomorphia</taxon>
        <taxon>Ostreida</taxon>
        <taxon>Ostreoidea</taxon>
        <taxon>Ostreidae</taxon>
        <taxon>Crassostrea</taxon>
    </lineage>
</organism>
<reference evidence="3" key="1">
    <citation type="submission" date="2025-08" db="UniProtKB">
        <authorList>
            <consortium name="RefSeq"/>
        </authorList>
    </citation>
    <scope>IDENTIFICATION</scope>
    <source>
        <tissue evidence="3">Whole sample</tissue>
    </source>
</reference>
<dbReference type="Proteomes" id="UP000694844">
    <property type="component" value="Chromosome 5"/>
</dbReference>
<dbReference type="OrthoDB" id="10425893at2759"/>
<sequence>MFIKIFLLLSFTVVYGAPNFYPCPSVTTSMASSCVTDDPKCSAVPIKTNGCFQGCEIVCSDSENPARCDSPSQIDIERCDNFGDPLCSAFADITEENGRKCFRTCGLVCI</sequence>
<proteinExistence type="predicted"/>